<dbReference type="AlphaFoldDB" id="A0A9J6AE51"/>
<dbReference type="EMBL" id="JACXVP010000002">
    <property type="protein sequence ID" value="KAG5622651.1"/>
    <property type="molecule type" value="Genomic_DNA"/>
</dbReference>
<evidence type="ECO:0008006" key="5">
    <source>
        <dbReference type="Google" id="ProtNLM"/>
    </source>
</evidence>
<evidence type="ECO:0000256" key="2">
    <source>
        <dbReference type="SAM" id="SignalP"/>
    </source>
</evidence>
<name>A0A9J6AE51_SOLCO</name>
<evidence type="ECO:0000313" key="4">
    <source>
        <dbReference type="Proteomes" id="UP000824120"/>
    </source>
</evidence>
<accession>A0A9J6AE51</accession>
<keyword evidence="2" id="KW-0732">Signal</keyword>
<dbReference type="OrthoDB" id="1107388at2759"/>
<gene>
    <name evidence="3" type="ORF">H5410_007869</name>
</gene>
<proteinExistence type="predicted"/>
<feature type="region of interest" description="Disordered" evidence="1">
    <location>
        <begin position="31"/>
        <end position="56"/>
    </location>
</feature>
<protein>
    <recommendedName>
        <fullName evidence="5">Glycine-rich protein</fullName>
    </recommendedName>
</protein>
<feature type="compositionally biased region" description="Basic and acidic residues" evidence="1">
    <location>
        <begin position="34"/>
        <end position="43"/>
    </location>
</feature>
<feature type="signal peptide" evidence="2">
    <location>
        <begin position="1"/>
        <end position="25"/>
    </location>
</feature>
<evidence type="ECO:0000313" key="3">
    <source>
        <dbReference type="EMBL" id="KAG5622651.1"/>
    </source>
</evidence>
<evidence type="ECO:0000256" key="1">
    <source>
        <dbReference type="SAM" id="MobiDB-lite"/>
    </source>
</evidence>
<dbReference type="PANTHER" id="PTHR34789">
    <property type="entry name" value="EXPRESSED PROTEIN"/>
    <property type="match status" value="1"/>
</dbReference>
<reference evidence="3 4" key="1">
    <citation type="submission" date="2020-09" db="EMBL/GenBank/DDBJ databases">
        <title>De no assembly of potato wild relative species, Solanum commersonii.</title>
        <authorList>
            <person name="Cho K."/>
        </authorList>
    </citation>
    <scope>NUCLEOTIDE SEQUENCE [LARGE SCALE GENOMIC DNA]</scope>
    <source>
        <strain evidence="3">LZ3.2</strain>
        <tissue evidence="3">Leaf</tissue>
    </source>
</reference>
<comment type="caution">
    <text evidence="3">The sequence shown here is derived from an EMBL/GenBank/DDBJ whole genome shotgun (WGS) entry which is preliminary data.</text>
</comment>
<sequence length="154" mass="15598">MKKISKTTLTLLALLFIITFTSTIATRHIHPKKHGVEKTKKGETGSGEVRNNNGKNNGDGAFGGIFGPGGGFNIPGLGGGVFGGGFGSPKGGYGKSGVVSSSVVCKENGPCLGMKLICPAKCYKAYSSAGKGYGFGGGSGGCTMDCKKKCLAYC</sequence>
<dbReference type="PANTHER" id="PTHR34789:SF1">
    <property type="entry name" value="EXPRESSED PROTEIN"/>
    <property type="match status" value="1"/>
</dbReference>
<dbReference type="Proteomes" id="UP000824120">
    <property type="component" value="Chromosome 2"/>
</dbReference>
<feature type="chain" id="PRO_5039887085" description="Glycine-rich protein" evidence="2">
    <location>
        <begin position="26"/>
        <end position="154"/>
    </location>
</feature>
<organism evidence="3 4">
    <name type="scientific">Solanum commersonii</name>
    <name type="common">Commerson's wild potato</name>
    <name type="synonym">Commerson's nightshade</name>
    <dbReference type="NCBI Taxonomy" id="4109"/>
    <lineage>
        <taxon>Eukaryota</taxon>
        <taxon>Viridiplantae</taxon>
        <taxon>Streptophyta</taxon>
        <taxon>Embryophyta</taxon>
        <taxon>Tracheophyta</taxon>
        <taxon>Spermatophyta</taxon>
        <taxon>Magnoliopsida</taxon>
        <taxon>eudicotyledons</taxon>
        <taxon>Gunneridae</taxon>
        <taxon>Pentapetalae</taxon>
        <taxon>asterids</taxon>
        <taxon>lamiids</taxon>
        <taxon>Solanales</taxon>
        <taxon>Solanaceae</taxon>
        <taxon>Solanoideae</taxon>
        <taxon>Solaneae</taxon>
        <taxon>Solanum</taxon>
    </lineage>
</organism>
<keyword evidence="4" id="KW-1185">Reference proteome</keyword>